<accession>A0A317KD34</accession>
<evidence type="ECO:0000256" key="1">
    <source>
        <dbReference type="SAM" id="Phobius"/>
    </source>
</evidence>
<evidence type="ECO:0000313" key="2">
    <source>
        <dbReference type="EMBL" id="PWU50593.1"/>
    </source>
</evidence>
<sequence>MTTLTQRLARPGFIGWLTGERTRVWLRRKAVGLWMNVVILLAVAVAALTVGVQAERGGSPPQWGVAALKLFVLWCLSFLPGWLYVRFLGMRAKVLWNEYVLNLHRLGWDNRRRLPELLIDADASGGQPLRTDNIYRQKFESYYGRQVPRAAMRAAPDEETDDYLVSSESLFPIFLATAMFATGWAAVLWDTRFVVAPAGPWDVLKYAFLGAYAFVTGMLLRRYFQSDLRPSAYASAVLRVVLVLLVVTVVHQVVGATATLAQGAEMAVAFVVGFFPLVGLQFLERLASRVLRHAVPTVAPDYPLDQLDGLNLWYEARLVEEGVEDMQNLTTMNLVDVILHTRVPTGRLVDWVDQAFLLIHLEQAERREVRRERRSDGAGAADGGAAARVRLRRAGIRTATDLLKVFSAGDGQAPGPGPLRRRFRAPDGVRRLPLPEDQLRLLVVVLSAEPGLAPIWNWQRNGVPLRRNEPRSEVRLVPGDS</sequence>
<dbReference type="OrthoDB" id="9255632at2"/>
<name>A0A317KD34_9ACTN</name>
<comment type="caution">
    <text evidence="2">The sequence shown here is derived from an EMBL/GenBank/DDBJ whole genome shotgun (WGS) entry which is preliminary data.</text>
</comment>
<keyword evidence="1" id="KW-0472">Membrane</keyword>
<proteinExistence type="predicted"/>
<evidence type="ECO:0000313" key="3">
    <source>
        <dbReference type="Proteomes" id="UP000245683"/>
    </source>
</evidence>
<protein>
    <submittedName>
        <fullName evidence="2">Uncharacterized protein</fullName>
    </submittedName>
</protein>
<dbReference type="AlphaFoldDB" id="A0A317KD34"/>
<feature type="transmembrane region" description="Helical" evidence="1">
    <location>
        <begin position="203"/>
        <end position="220"/>
    </location>
</feature>
<dbReference type="EMBL" id="QGSV01000106">
    <property type="protein sequence ID" value="PWU50593.1"/>
    <property type="molecule type" value="Genomic_DNA"/>
</dbReference>
<feature type="transmembrane region" description="Helical" evidence="1">
    <location>
        <begin position="266"/>
        <end position="283"/>
    </location>
</feature>
<reference evidence="3" key="1">
    <citation type="submission" date="2018-05" db="EMBL/GenBank/DDBJ databases">
        <title>Micromonospora globispora sp. nov. and Micromonospora rugosa sp. nov., isolated from marine sediment.</title>
        <authorList>
            <person name="Carro L."/>
            <person name="Aysel V."/>
            <person name="Cetin D."/>
            <person name="Igual J.M."/>
            <person name="Klenk H.-P."/>
            <person name="Trujillo M.E."/>
            <person name="Sahin N."/>
        </authorList>
    </citation>
    <scope>NUCLEOTIDE SEQUENCE [LARGE SCALE GENOMIC DNA]</scope>
    <source>
        <strain evidence="3">S2904</strain>
    </source>
</reference>
<feature type="transmembrane region" description="Helical" evidence="1">
    <location>
        <begin position="232"/>
        <end position="254"/>
    </location>
</feature>
<keyword evidence="3" id="KW-1185">Reference proteome</keyword>
<feature type="transmembrane region" description="Helical" evidence="1">
    <location>
        <begin position="63"/>
        <end position="85"/>
    </location>
</feature>
<keyword evidence="1" id="KW-0812">Transmembrane</keyword>
<dbReference type="RefSeq" id="WP_109943752.1">
    <property type="nucleotide sequence ID" value="NZ_QGGF01000076.1"/>
</dbReference>
<feature type="transmembrane region" description="Helical" evidence="1">
    <location>
        <begin position="31"/>
        <end position="51"/>
    </location>
</feature>
<gene>
    <name evidence="2" type="ORF">DLJ46_06490</name>
</gene>
<organism evidence="2 3">
    <name type="scientific">Micromonospora globispora</name>
    <dbReference type="NCBI Taxonomy" id="1450148"/>
    <lineage>
        <taxon>Bacteria</taxon>
        <taxon>Bacillati</taxon>
        <taxon>Actinomycetota</taxon>
        <taxon>Actinomycetes</taxon>
        <taxon>Micromonosporales</taxon>
        <taxon>Micromonosporaceae</taxon>
        <taxon>Micromonospora</taxon>
    </lineage>
</organism>
<keyword evidence="1" id="KW-1133">Transmembrane helix</keyword>
<feature type="transmembrane region" description="Helical" evidence="1">
    <location>
        <begin position="170"/>
        <end position="191"/>
    </location>
</feature>
<dbReference type="Proteomes" id="UP000245683">
    <property type="component" value="Unassembled WGS sequence"/>
</dbReference>